<gene>
    <name evidence="2" type="ORF">SAMN05192533_107195</name>
</gene>
<accession>A0A1H8CQV8</accession>
<dbReference type="RefSeq" id="WP_090745494.1">
    <property type="nucleotide sequence ID" value="NZ_FOBW01000007.1"/>
</dbReference>
<dbReference type="OrthoDB" id="2872086at2"/>
<feature type="compositionally biased region" description="Acidic residues" evidence="1">
    <location>
        <begin position="121"/>
        <end position="135"/>
    </location>
</feature>
<proteinExistence type="predicted"/>
<protein>
    <submittedName>
        <fullName evidence="2">Uncharacterized protein</fullName>
    </submittedName>
</protein>
<reference evidence="3" key="1">
    <citation type="submission" date="2016-10" db="EMBL/GenBank/DDBJ databases">
        <authorList>
            <person name="Varghese N."/>
            <person name="Submissions S."/>
        </authorList>
    </citation>
    <scope>NUCLEOTIDE SEQUENCE [LARGE SCALE GENOMIC DNA]</scope>
    <source>
        <strain evidence="3">B48,IBRC-M 10115,DSM 25386,CECT 8001</strain>
    </source>
</reference>
<feature type="region of interest" description="Disordered" evidence="1">
    <location>
        <begin position="96"/>
        <end position="143"/>
    </location>
</feature>
<dbReference type="STRING" id="930146.SAMN05192533_107195"/>
<dbReference type="EMBL" id="FOBW01000007">
    <property type="protein sequence ID" value="SEM97299.1"/>
    <property type="molecule type" value="Genomic_DNA"/>
</dbReference>
<dbReference type="AlphaFoldDB" id="A0A1H8CQV8"/>
<evidence type="ECO:0000256" key="1">
    <source>
        <dbReference type="SAM" id="MobiDB-lite"/>
    </source>
</evidence>
<sequence length="171" mass="19589">MSKLKELTKHVAKYEKELNFLIQERLNDHDLINNANEGLQKHLNTLRRLRKFNEIIAQQLNLPTKDDVAATSRLVMQLEEKLDRIEDLLMQLLDENPSALSQESLSPDRNKDTESQQSENGENEEQELEASEEESSQPFKTKIMNLLSEMGMKVIKDAVKNALAQRSNTGA</sequence>
<keyword evidence="3" id="KW-1185">Reference proteome</keyword>
<evidence type="ECO:0000313" key="2">
    <source>
        <dbReference type="EMBL" id="SEM97299.1"/>
    </source>
</evidence>
<name>A0A1H8CQV8_9BACI</name>
<dbReference type="Proteomes" id="UP000198553">
    <property type="component" value="Unassembled WGS sequence"/>
</dbReference>
<evidence type="ECO:0000313" key="3">
    <source>
        <dbReference type="Proteomes" id="UP000198553"/>
    </source>
</evidence>
<organism evidence="2 3">
    <name type="scientific">Mesobacillus persicus</name>
    <dbReference type="NCBI Taxonomy" id="930146"/>
    <lineage>
        <taxon>Bacteria</taxon>
        <taxon>Bacillati</taxon>
        <taxon>Bacillota</taxon>
        <taxon>Bacilli</taxon>
        <taxon>Bacillales</taxon>
        <taxon>Bacillaceae</taxon>
        <taxon>Mesobacillus</taxon>
    </lineage>
</organism>